<evidence type="ECO:0000313" key="3">
    <source>
        <dbReference type="Proteomes" id="UP000325081"/>
    </source>
</evidence>
<proteinExistence type="predicted"/>
<dbReference type="EMBL" id="BKCP01002113">
    <property type="protein sequence ID" value="GER27702.1"/>
    <property type="molecule type" value="Genomic_DNA"/>
</dbReference>
<dbReference type="PANTHER" id="PTHR34710:SF20">
    <property type="entry name" value="OS10G0550200 PROTEIN"/>
    <property type="match status" value="1"/>
</dbReference>
<dbReference type="Proteomes" id="UP000325081">
    <property type="component" value="Unassembled WGS sequence"/>
</dbReference>
<dbReference type="OrthoDB" id="919440at2759"/>
<sequence length="336" mass="38882">MAKIVVTDSGFPMFGVKLSKYPEEEDPKSRREREQRVEEEFHGYSELALREYNRKHGTDLVLSKLLSYESHASFRGFMLDFERTHSLWHHINLVAEREHPDASDKPLILFAELYTTYYNQIKDTVPTRLVFLKPEDNLHGCGAYPCKIRIPFHQFRAGVIDDCPVEAAWNMSTVLTRSMKSAGVCKHNVDCYGKLTKRQKQENAAMAEFALKEYNQQHGTKLEFVRAWKCETFKSTGLVKDFREKETTWTHMNFVAKRPRRAELIEQGFDSYEEVILFAEMYLEDGYGYLLTTLSVLIPGTKRNALSFSAKLDVHTALQALYIQVSDVLIRNLGET</sequence>
<evidence type="ECO:0000259" key="1">
    <source>
        <dbReference type="Pfam" id="PF12274"/>
    </source>
</evidence>
<name>A0A5A7P4M3_STRAF</name>
<dbReference type="AlphaFoldDB" id="A0A5A7P4M3"/>
<dbReference type="PANTHER" id="PTHR34710">
    <property type="entry name" value="OS03G0834100 PROTEIN"/>
    <property type="match status" value="1"/>
</dbReference>
<reference evidence="3" key="1">
    <citation type="journal article" date="2019" name="Curr. Biol.">
        <title>Genome Sequence of Striga asiatica Provides Insight into the Evolution of Plant Parasitism.</title>
        <authorList>
            <person name="Yoshida S."/>
            <person name="Kim S."/>
            <person name="Wafula E.K."/>
            <person name="Tanskanen J."/>
            <person name="Kim Y.M."/>
            <person name="Honaas L."/>
            <person name="Yang Z."/>
            <person name="Spallek T."/>
            <person name="Conn C.E."/>
            <person name="Ichihashi Y."/>
            <person name="Cheong K."/>
            <person name="Cui S."/>
            <person name="Der J.P."/>
            <person name="Gundlach H."/>
            <person name="Jiao Y."/>
            <person name="Hori C."/>
            <person name="Ishida J.K."/>
            <person name="Kasahara H."/>
            <person name="Kiba T."/>
            <person name="Kim M.S."/>
            <person name="Koo N."/>
            <person name="Laohavisit A."/>
            <person name="Lee Y.H."/>
            <person name="Lumba S."/>
            <person name="McCourt P."/>
            <person name="Mortimer J.C."/>
            <person name="Mutuku J.M."/>
            <person name="Nomura T."/>
            <person name="Sasaki-Sekimoto Y."/>
            <person name="Seto Y."/>
            <person name="Wang Y."/>
            <person name="Wakatake T."/>
            <person name="Sakakibara H."/>
            <person name="Demura T."/>
            <person name="Yamaguchi S."/>
            <person name="Yoneyama K."/>
            <person name="Manabe R.I."/>
            <person name="Nelson D.C."/>
            <person name="Schulman A.H."/>
            <person name="Timko M.P."/>
            <person name="dePamphilis C.W."/>
            <person name="Choi D."/>
            <person name="Shirasu K."/>
        </authorList>
    </citation>
    <scope>NUCLEOTIDE SEQUENCE [LARGE SCALE GENOMIC DNA]</scope>
    <source>
        <strain evidence="3">cv. UVA1</strain>
    </source>
</reference>
<gene>
    <name evidence="2" type="ORF">STAS_03431</name>
</gene>
<keyword evidence="3" id="KW-1185">Reference proteome</keyword>
<evidence type="ECO:0000313" key="2">
    <source>
        <dbReference type="EMBL" id="GER27702.1"/>
    </source>
</evidence>
<feature type="domain" description="DUF3615" evidence="1">
    <location>
        <begin position="46"/>
        <end position="143"/>
    </location>
</feature>
<dbReference type="InterPro" id="IPR022059">
    <property type="entry name" value="DUF3615"/>
</dbReference>
<feature type="domain" description="DUF3615" evidence="1">
    <location>
        <begin position="207"/>
        <end position="282"/>
    </location>
</feature>
<comment type="caution">
    <text evidence="2">The sequence shown here is derived from an EMBL/GenBank/DDBJ whole genome shotgun (WGS) entry which is preliminary data.</text>
</comment>
<organism evidence="2 3">
    <name type="scientific">Striga asiatica</name>
    <name type="common">Asiatic witchweed</name>
    <name type="synonym">Buchnera asiatica</name>
    <dbReference type="NCBI Taxonomy" id="4170"/>
    <lineage>
        <taxon>Eukaryota</taxon>
        <taxon>Viridiplantae</taxon>
        <taxon>Streptophyta</taxon>
        <taxon>Embryophyta</taxon>
        <taxon>Tracheophyta</taxon>
        <taxon>Spermatophyta</taxon>
        <taxon>Magnoliopsida</taxon>
        <taxon>eudicotyledons</taxon>
        <taxon>Gunneridae</taxon>
        <taxon>Pentapetalae</taxon>
        <taxon>asterids</taxon>
        <taxon>lamiids</taxon>
        <taxon>Lamiales</taxon>
        <taxon>Orobanchaceae</taxon>
        <taxon>Buchnereae</taxon>
        <taxon>Striga</taxon>
    </lineage>
</organism>
<accession>A0A5A7P4M3</accession>
<protein>
    <submittedName>
        <fullName evidence="2">Microtubule-actin cross-linking factor 1</fullName>
    </submittedName>
</protein>
<dbReference type="Pfam" id="PF12274">
    <property type="entry name" value="DUF3615"/>
    <property type="match status" value="2"/>
</dbReference>